<protein>
    <submittedName>
        <fullName evidence="2">Uncharacterized protein</fullName>
    </submittedName>
</protein>
<dbReference type="EMBL" id="JFFI01002288">
    <property type="protein sequence ID" value="KXH38314.1"/>
    <property type="molecule type" value="Genomic_DNA"/>
</dbReference>
<dbReference type="AlphaFoldDB" id="A0A135SQV6"/>
<evidence type="ECO:0000256" key="1">
    <source>
        <dbReference type="SAM" id="SignalP"/>
    </source>
</evidence>
<evidence type="ECO:0000313" key="2">
    <source>
        <dbReference type="EMBL" id="KXH38314.1"/>
    </source>
</evidence>
<feature type="chain" id="PRO_5007802597" evidence="1">
    <location>
        <begin position="19"/>
        <end position="185"/>
    </location>
</feature>
<feature type="signal peptide" evidence="1">
    <location>
        <begin position="1"/>
        <end position="18"/>
    </location>
</feature>
<keyword evidence="1" id="KW-0732">Signal</keyword>
<proteinExistence type="predicted"/>
<reference evidence="2 3" key="1">
    <citation type="submission" date="2014-02" db="EMBL/GenBank/DDBJ databases">
        <title>The genome sequence of Colletotrichum salicis CBS 607.94.</title>
        <authorList>
            <person name="Baroncelli R."/>
            <person name="Thon M.R."/>
        </authorList>
    </citation>
    <scope>NUCLEOTIDE SEQUENCE [LARGE SCALE GENOMIC DNA]</scope>
    <source>
        <strain evidence="2 3">CBS 607.94</strain>
    </source>
</reference>
<evidence type="ECO:0000313" key="3">
    <source>
        <dbReference type="Proteomes" id="UP000070121"/>
    </source>
</evidence>
<gene>
    <name evidence="2" type="ORF">CSAL01_11441</name>
</gene>
<keyword evidence="3" id="KW-1185">Reference proteome</keyword>
<dbReference type="Proteomes" id="UP000070121">
    <property type="component" value="Unassembled WGS sequence"/>
</dbReference>
<sequence>MQLSQILSFAALLSLAIAAPAVDQPRSGDDALVLRDTLPAISDANELQARQSCPAGCFAWVGRIIGGQRPSNVHDVTRDSVRLAGGTRICDLPWRTWNYGEVRSGFNYRVWIDGPAANINIQAHTTLTDRPVQYRVGVQLPGSANPQWGQWRDIEEIQGFGTVCHTYQPGGVTYQLEVRYRLKKP</sequence>
<organism evidence="2 3">
    <name type="scientific">Colletotrichum salicis</name>
    <dbReference type="NCBI Taxonomy" id="1209931"/>
    <lineage>
        <taxon>Eukaryota</taxon>
        <taxon>Fungi</taxon>
        <taxon>Dikarya</taxon>
        <taxon>Ascomycota</taxon>
        <taxon>Pezizomycotina</taxon>
        <taxon>Sordariomycetes</taxon>
        <taxon>Hypocreomycetidae</taxon>
        <taxon>Glomerellales</taxon>
        <taxon>Glomerellaceae</taxon>
        <taxon>Colletotrichum</taxon>
        <taxon>Colletotrichum acutatum species complex</taxon>
    </lineage>
</organism>
<comment type="caution">
    <text evidence="2">The sequence shown here is derived from an EMBL/GenBank/DDBJ whole genome shotgun (WGS) entry which is preliminary data.</text>
</comment>
<name>A0A135SQV6_9PEZI</name>
<accession>A0A135SQV6</accession>